<evidence type="ECO:0008006" key="2">
    <source>
        <dbReference type="Google" id="ProtNLM"/>
    </source>
</evidence>
<proteinExistence type="predicted"/>
<organism evidence="1">
    <name type="scientific">marine metagenome</name>
    <dbReference type="NCBI Taxonomy" id="408172"/>
    <lineage>
        <taxon>unclassified sequences</taxon>
        <taxon>metagenomes</taxon>
        <taxon>ecological metagenomes</taxon>
    </lineage>
</organism>
<protein>
    <recommendedName>
        <fullName evidence="2">Xaa-Pro dipeptidyl-peptidase-like domain-containing protein</fullName>
    </recommendedName>
</protein>
<dbReference type="Gene3D" id="3.40.50.1820">
    <property type="entry name" value="alpha/beta hydrolase"/>
    <property type="match status" value="1"/>
</dbReference>
<evidence type="ECO:0000313" key="1">
    <source>
        <dbReference type="EMBL" id="SVD99902.1"/>
    </source>
</evidence>
<gene>
    <name evidence="1" type="ORF">METZ01_LOCUS452756</name>
</gene>
<dbReference type="SUPFAM" id="SSF53474">
    <property type="entry name" value="alpha/beta-Hydrolases"/>
    <property type="match status" value="1"/>
</dbReference>
<accession>A0A382ZWP1</accession>
<dbReference type="AlphaFoldDB" id="A0A382ZWP1"/>
<feature type="non-terminal residue" evidence="1">
    <location>
        <position position="79"/>
    </location>
</feature>
<sequence>MKDGSKEIFIPGPSGRIQAKYVKNKQAGAPIALVLQPHPQYGGTMNNRIVYETYNSFYKNRFSVIRINFRGVEKSDGIF</sequence>
<reference evidence="1" key="1">
    <citation type="submission" date="2018-05" db="EMBL/GenBank/DDBJ databases">
        <authorList>
            <person name="Lanie J.A."/>
            <person name="Ng W.-L."/>
            <person name="Kazmierczak K.M."/>
            <person name="Andrzejewski T.M."/>
            <person name="Davidsen T.M."/>
            <person name="Wayne K.J."/>
            <person name="Tettelin H."/>
            <person name="Glass J.I."/>
            <person name="Rusch D."/>
            <person name="Podicherti R."/>
            <person name="Tsui H.-C.T."/>
            <person name="Winkler M.E."/>
        </authorList>
    </citation>
    <scope>NUCLEOTIDE SEQUENCE</scope>
</reference>
<dbReference type="EMBL" id="UINC01187266">
    <property type="protein sequence ID" value="SVD99902.1"/>
    <property type="molecule type" value="Genomic_DNA"/>
</dbReference>
<name>A0A382ZWP1_9ZZZZ</name>
<feature type="non-terminal residue" evidence="1">
    <location>
        <position position="1"/>
    </location>
</feature>
<dbReference type="InterPro" id="IPR029058">
    <property type="entry name" value="AB_hydrolase_fold"/>
</dbReference>